<evidence type="ECO:0000313" key="3">
    <source>
        <dbReference type="Proteomes" id="UP000239471"/>
    </source>
</evidence>
<accession>A0A2T0B969</accession>
<dbReference type="Proteomes" id="UP000239471">
    <property type="component" value="Unassembled WGS sequence"/>
</dbReference>
<sequence length="49" mass="5615">MKENANTDYLWIAYGIIFGAAFGHVEIGLIIGALLFFVFSYRRKKDEKS</sequence>
<protein>
    <submittedName>
        <fullName evidence="2">Uncharacterized protein</fullName>
    </submittedName>
</protein>
<keyword evidence="1" id="KW-1133">Transmembrane helix</keyword>
<keyword evidence="3" id="KW-1185">Reference proteome</keyword>
<proteinExistence type="predicted"/>
<keyword evidence="1" id="KW-0812">Transmembrane</keyword>
<keyword evidence="1" id="KW-0472">Membrane</keyword>
<feature type="transmembrane region" description="Helical" evidence="1">
    <location>
        <begin position="12"/>
        <end position="39"/>
    </location>
</feature>
<organism evidence="2 3">
    <name type="scientific">Clostridium vincentii</name>
    <dbReference type="NCBI Taxonomy" id="52704"/>
    <lineage>
        <taxon>Bacteria</taxon>
        <taxon>Bacillati</taxon>
        <taxon>Bacillota</taxon>
        <taxon>Clostridia</taxon>
        <taxon>Eubacteriales</taxon>
        <taxon>Clostridiaceae</taxon>
        <taxon>Clostridium</taxon>
    </lineage>
</organism>
<dbReference type="EMBL" id="PVXQ01000046">
    <property type="protein sequence ID" value="PRR80373.1"/>
    <property type="molecule type" value="Genomic_DNA"/>
</dbReference>
<gene>
    <name evidence="2" type="ORF">CLVI_30600</name>
</gene>
<dbReference type="AlphaFoldDB" id="A0A2T0B969"/>
<name>A0A2T0B969_9CLOT</name>
<evidence type="ECO:0000256" key="1">
    <source>
        <dbReference type="SAM" id="Phobius"/>
    </source>
</evidence>
<comment type="caution">
    <text evidence="2">The sequence shown here is derived from an EMBL/GenBank/DDBJ whole genome shotgun (WGS) entry which is preliminary data.</text>
</comment>
<reference evidence="2 3" key="1">
    <citation type="submission" date="2018-03" db="EMBL/GenBank/DDBJ databases">
        <title>Genome sequence of Clostridium vincentii DSM 10228.</title>
        <authorList>
            <person name="Poehlein A."/>
            <person name="Daniel R."/>
        </authorList>
    </citation>
    <scope>NUCLEOTIDE SEQUENCE [LARGE SCALE GENOMIC DNA]</scope>
    <source>
        <strain evidence="2 3">DSM 10228</strain>
    </source>
</reference>
<dbReference type="RefSeq" id="WP_170065691.1">
    <property type="nucleotide sequence ID" value="NZ_PVXQ01000046.1"/>
</dbReference>
<evidence type="ECO:0000313" key="2">
    <source>
        <dbReference type="EMBL" id="PRR80373.1"/>
    </source>
</evidence>